<keyword evidence="8" id="KW-0132">Cell division</keyword>
<keyword evidence="7" id="KW-0963">Cytoplasm</keyword>
<dbReference type="PROSITE" id="PS51745">
    <property type="entry name" value="PB1"/>
    <property type="match status" value="2"/>
</dbReference>
<feature type="compositionally biased region" description="Basic residues" evidence="12">
    <location>
        <begin position="220"/>
        <end position="229"/>
    </location>
</feature>
<name>A0A8J6GII2_MICOH</name>
<dbReference type="Proteomes" id="UP000710432">
    <property type="component" value="Unassembled WGS sequence"/>
</dbReference>
<keyword evidence="6" id="KW-1003">Cell membrane</keyword>
<dbReference type="GO" id="GO:0005923">
    <property type="term" value="C:bicellular tight junction"/>
    <property type="evidence" value="ECO:0007669"/>
    <property type="project" value="UniProtKB-SubCell"/>
</dbReference>
<dbReference type="PANTHER" id="PTHR14102">
    <property type="entry name" value="PAR-6-RELATED"/>
    <property type="match status" value="1"/>
</dbReference>
<comment type="caution">
    <text evidence="15">The sequence shown here is derived from an EMBL/GenBank/DDBJ whole genome shotgun (WGS) entry which is preliminary data.</text>
</comment>
<reference evidence="15" key="1">
    <citation type="submission" date="2020-03" db="EMBL/GenBank/DDBJ databases">
        <title>Studies in the Genomics of Life Span.</title>
        <authorList>
            <person name="Glass D."/>
        </authorList>
    </citation>
    <scope>NUCLEOTIDE SEQUENCE</scope>
    <source>
        <strain evidence="15">LTLLF</strain>
        <tissue evidence="15">Muscle</tissue>
    </source>
</reference>
<dbReference type="GO" id="GO:0051301">
    <property type="term" value="P:cell division"/>
    <property type="evidence" value="ECO:0007669"/>
    <property type="project" value="UniProtKB-KW"/>
</dbReference>
<accession>A0A8J6GII2</accession>
<dbReference type="Pfam" id="PF00564">
    <property type="entry name" value="PB1"/>
    <property type="match status" value="2"/>
</dbReference>
<dbReference type="PROSITE" id="PS50106">
    <property type="entry name" value="PDZ"/>
    <property type="match status" value="1"/>
</dbReference>
<dbReference type="SUPFAM" id="SSF54277">
    <property type="entry name" value="CAD &amp; PB1 domains"/>
    <property type="match status" value="2"/>
</dbReference>
<dbReference type="CDD" id="cd06403">
    <property type="entry name" value="PB1_Par6"/>
    <property type="match status" value="2"/>
</dbReference>
<evidence type="ECO:0000259" key="14">
    <source>
        <dbReference type="PROSITE" id="PS51745"/>
    </source>
</evidence>
<keyword evidence="9" id="KW-0965">Cell junction</keyword>
<feature type="region of interest" description="Disordered" evidence="12">
    <location>
        <begin position="782"/>
        <end position="826"/>
    </location>
</feature>
<evidence type="ECO:0000256" key="9">
    <source>
        <dbReference type="ARBA" id="ARBA00022949"/>
    </source>
</evidence>
<dbReference type="FunFam" id="2.30.42.10:FF:000030">
    <property type="entry name" value="Partitioning defective 6 homolog beta"/>
    <property type="match status" value="1"/>
</dbReference>
<keyword evidence="11" id="KW-0131">Cell cycle</keyword>
<dbReference type="Gene3D" id="3.10.20.90">
    <property type="entry name" value="Phosphatidylinositol 3-kinase Catalytic Subunit, Chain A, domain 1"/>
    <property type="match status" value="2"/>
</dbReference>
<dbReference type="InterPro" id="IPR034868">
    <property type="entry name" value="PB1_Par6"/>
</dbReference>
<organism evidence="15 16">
    <name type="scientific">Microtus ochrogaster</name>
    <name type="common">Prairie vole</name>
    <dbReference type="NCBI Taxonomy" id="79684"/>
    <lineage>
        <taxon>Eukaryota</taxon>
        <taxon>Metazoa</taxon>
        <taxon>Chordata</taxon>
        <taxon>Craniata</taxon>
        <taxon>Vertebrata</taxon>
        <taxon>Euteleostomi</taxon>
        <taxon>Mammalia</taxon>
        <taxon>Eutheria</taxon>
        <taxon>Euarchontoglires</taxon>
        <taxon>Glires</taxon>
        <taxon>Rodentia</taxon>
        <taxon>Myomorpha</taxon>
        <taxon>Muroidea</taxon>
        <taxon>Cricetidae</taxon>
        <taxon>Arvicolinae</taxon>
        <taxon>Microtus</taxon>
    </lineage>
</organism>
<keyword evidence="5" id="KW-0796">Tight junction</keyword>
<feature type="compositionally biased region" description="Low complexity" evidence="12">
    <location>
        <begin position="272"/>
        <end position="289"/>
    </location>
</feature>
<evidence type="ECO:0000256" key="3">
    <source>
        <dbReference type="ARBA" id="ARBA00004496"/>
    </source>
</evidence>
<proteinExistence type="inferred from homology"/>
<feature type="domain" description="PB1" evidence="14">
    <location>
        <begin position="394"/>
        <end position="477"/>
    </location>
</feature>
<dbReference type="Pfam" id="PF00595">
    <property type="entry name" value="PDZ"/>
    <property type="match status" value="1"/>
</dbReference>
<evidence type="ECO:0000256" key="5">
    <source>
        <dbReference type="ARBA" id="ARBA00022427"/>
    </source>
</evidence>
<evidence type="ECO:0000313" key="16">
    <source>
        <dbReference type="Proteomes" id="UP000710432"/>
    </source>
</evidence>
<evidence type="ECO:0000259" key="13">
    <source>
        <dbReference type="PROSITE" id="PS50106"/>
    </source>
</evidence>
<dbReference type="InterPro" id="IPR051741">
    <property type="entry name" value="PAR6_homolog"/>
</dbReference>
<evidence type="ECO:0000256" key="10">
    <source>
        <dbReference type="ARBA" id="ARBA00023136"/>
    </source>
</evidence>
<evidence type="ECO:0000313" key="15">
    <source>
        <dbReference type="EMBL" id="KAH0511054.1"/>
    </source>
</evidence>
<evidence type="ECO:0000256" key="8">
    <source>
        <dbReference type="ARBA" id="ARBA00022618"/>
    </source>
</evidence>
<comment type="similarity">
    <text evidence="4">Belongs to the PAR6 family.</text>
</comment>
<dbReference type="InterPro" id="IPR000270">
    <property type="entry name" value="PB1_dom"/>
</dbReference>
<evidence type="ECO:0000256" key="6">
    <source>
        <dbReference type="ARBA" id="ARBA00022475"/>
    </source>
</evidence>
<evidence type="ECO:0000256" key="1">
    <source>
        <dbReference type="ARBA" id="ARBA00004236"/>
    </source>
</evidence>
<dbReference type="GO" id="GO:0016324">
    <property type="term" value="C:apical plasma membrane"/>
    <property type="evidence" value="ECO:0007669"/>
    <property type="project" value="TreeGrafter"/>
</dbReference>
<evidence type="ECO:0000256" key="2">
    <source>
        <dbReference type="ARBA" id="ARBA00004435"/>
    </source>
</evidence>
<dbReference type="EMBL" id="JAATJU010022300">
    <property type="protein sequence ID" value="KAH0511054.1"/>
    <property type="molecule type" value="Genomic_DNA"/>
</dbReference>
<comment type="subcellular location">
    <subcellularLocation>
        <location evidence="2">Cell junction</location>
        <location evidence="2">Tight junction</location>
    </subcellularLocation>
    <subcellularLocation>
        <location evidence="1">Cell membrane</location>
    </subcellularLocation>
    <subcellularLocation>
        <location evidence="3">Cytoplasm</location>
    </subcellularLocation>
</comment>
<evidence type="ECO:0000256" key="4">
    <source>
        <dbReference type="ARBA" id="ARBA00008625"/>
    </source>
</evidence>
<dbReference type="InterPro" id="IPR036034">
    <property type="entry name" value="PDZ_sf"/>
</dbReference>
<dbReference type="Gene3D" id="2.30.42.10">
    <property type="match status" value="1"/>
</dbReference>
<dbReference type="InterPro" id="IPR053793">
    <property type="entry name" value="PB1-like"/>
</dbReference>
<feature type="compositionally biased region" description="Polar residues" evidence="12">
    <location>
        <begin position="782"/>
        <end position="794"/>
    </location>
</feature>
<dbReference type="PANTHER" id="PTHR14102:SF4">
    <property type="entry name" value="PARTITIONING DEFECTIVE 6 HOMOLOG BETA"/>
    <property type="match status" value="1"/>
</dbReference>
<feature type="compositionally biased region" description="Basic and acidic residues" evidence="12">
    <location>
        <begin position="56"/>
        <end position="66"/>
    </location>
</feature>
<feature type="region of interest" description="Disordered" evidence="12">
    <location>
        <begin position="709"/>
        <end position="730"/>
    </location>
</feature>
<feature type="compositionally biased region" description="Basic and acidic residues" evidence="12">
    <location>
        <begin position="300"/>
        <end position="320"/>
    </location>
</feature>
<evidence type="ECO:0000256" key="12">
    <source>
        <dbReference type="SAM" id="MobiDB-lite"/>
    </source>
</evidence>
<dbReference type="GO" id="GO:0007163">
    <property type="term" value="P:establishment or maintenance of cell polarity"/>
    <property type="evidence" value="ECO:0007669"/>
    <property type="project" value="TreeGrafter"/>
</dbReference>
<feature type="domain" description="PB1" evidence="14">
    <location>
        <begin position="469"/>
        <end position="551"/>
    </location>
</feature>
<evidence type="ECO:0000256" key="7">
    <source>
        <dbReference type="ARBA" id="ARBA00022490"/>
    </source>
</evidence>
<dbReference type="GO" id="GO:0005634">
    <property type="term" value="C:nucleus"/>
    <property type="evidence" value="ECO:0007669"/>
    <property type="project" value="TreeGrafter"/>
</dbReference>
<dbReference type="AlphaFoldDB" id="A0A8J6GII2"/>
<dbReference type="GO" id="GO:0060341">
    <property type="term" value="P:regulation of cellular localization"/>
    <property type="evidence" value="ECO:0007669"/>
    <property type="project" value="TreeGrafter"/>
</dbReference>
<feature type="region of interest" description="Disordered" evidence="12">
    <location>
        <begin position="1"/>
        <end position="68"/>
    </location>
</feature>
<sequence>MGGQEDGCDDSSRNAGPTQWVPKPHSTAARAEEGRGSPAASYRRSRTPPGTGGARESSRACAEHTPSRAAVQVRSRFRPAFPECLLGAETPQPAHASSCSPAQYREAPEFQVIPPLPRNAAPIARQWAGLSAREARPRAARAAQAVRRLAGAAGAGARFLLGVGGARAAEAARRLQVSARTCRRGCSRACVHERPAARVPAGEAAGEARLRRLWDCAPPSRHRGRRRPRASLGGTRVPACRTASPTLGPPRSSRHSTARTSAGAVTRRRAALRVPSPLSALPLPALPRAGPRRGYRRPGAQHEPRPPARGEQRLPGHHGGEEQVRPFTLIAFPLGGSASLLIVTSVSEEFLNLKARNLDRKQVCRSNMFGEHLLYAFFCGSGWKALHMLISYSATELRFQPQRKKFGAEFRRFSLERSKPGKFEEFYGLLQHVHKIPNVDVLVGYADIHGDLLPINNDDNYHKAVSTANPLLRIFIQKKAEFRRFSLERSKPGKFEEFYGLLQHVHKIPNVDVLVGYADIHGDLLPINNDDNYHKAVSTANPLLRIFIQKKAEEADYSAFGTDTLIRKKNVLSNVLRPDNHRKKPHIVISMPQDFRPVSSIIDVDILPETHRRVRLYKYGTEKPLGFYIRDGSSVRVTPHGLEKVPGIFISRLVPGGLAQSTGLLAVNDEVLEVNGIEVSGKSLDQVTDMMIANSRNLIITVRPANQRNNVVRNSRTSGSSGQSTDNSLLGYPQQAEASFEPEDQDSDEDDIIIEDSGEPQQIPKAAPDAQSLESLTQIELSFESGQNGFSPTQDPVPVPSSLDTEFEPRAPNQRLLEEDGTIITL</sequence>
<feature type="domain" description="PDZ" evidence="13">
    <location>
        <begin position="613"/>
        <end position="706"/>
    </location>
</feature>
<dbReference type="SMART" id="SM00228">
    <property type="entry name" value="PDZ"/>
    <property type="match status" value="1"/>
</dbReference>
<gene>
    <name evidence="15" type="ORF">LTLLF_151110</name>
</gene>
<protein>
    <submittedName>
        <fullName evidence="15">Partitioning defective 6-like protein beta</fullName>
    </submittedName>
</protein>
<evidence type="ECO:0000256" key="11">
    <source>
        <dbReference type="ARBA" id="ARBA00023306"/>
    </source>
</evidence>
<dbReference type="SUPFAM" id="SSF50156">
    <property type="entry name" value="PDZ domain-like"/>
    <property type="match status" value="1"/>
</dbReference>
<dbReference type="CDD" id="cd06718">
    <property type="entry name" value="PDZ_Par6-like"/>
    <property type="match status" value="1"/>
</dbReference>
<dbReference type="GO" id="GO:0005938">
    <property type="term" value="C:cell cortex"/>
    <property type="evidence" value="ECO:0007669"/>
    <property type="project" value="TreeGrafter"/>
</dbReference>
<dbReference type="SMART" id="SM00666">
    <property type="entry name" value="PB1"/>
    <property type="match status" value="2"/>
</dbReference>
<dbReference type="GO" id="GO:0007098">
    <property type="term" value="P:centrosome cycle"/>
    <property type="evidence" value="ECO:0007669"/>
    <property type="project" value="TreeGrafter"/>
</dbReference>
<dbReference type="InterPro" id="IPR001478">
    <property type="entry name" value="PDZ"/>
</dbReference>
<dbReference type="FunFam" id="3.10.20.90:FF:000031">
    <property type="entry name" value="Partitioning defective 6 homolog alpha"/>
    <property type="match status" value="2"/>
</dbReference>
<feature type="region of interest" description="Disordered" evidence="12">
    <location>
        <begin position="218"/>
        <end position="320"/>
    </location>
</feature>
<keyword evidence="10" id="KW-0472">Membrane</keyword>
<feature type="compositionally biased region" description="Polar residues" evidence="12">
    <location>
        <begin position="709"/>
        <end position="728"/>
    </location>
</feature>